<dbReference type="GO" id="GO:0046872">
    <property type="term" value="F:metal ion binding"/>
    <property type="evidence" value="ECO:0007669"/>
    <property type="project" value="UniProtKB-KW"/>
</dbReference>
<dbReference type="CDD" id="cd00575">
    <property type="entry name" value="NOS_oxygenase"/>
    <property type="match status" value="1"/>
</dbReference>
<dbReference type="Proteomes" id="UP000175829">
    <property type="component" value="Unassembled WGS sequence"/>
</dbReference>
<dbReference type="PROSITE" id="PS60001">
    <property type="entry name" value="NOS"/>
    <property type="match status" value="1"/>
</dbReference>
<proteinExistence type="predicted"/>
<organism evidence="7 8">
    <name type="scientific">Streptomyces qinglanensis</name>
    <dbReference type="NCBI Taxonomy" id="943816"/>
    <lineage>
        <taxon>Bacteria</taxon>
        <taxon>Bacillati</taxon>
        <taxon>Actinomycetota</taxon>
        <taxon>Actinomycetes</taxon>
        <taxon>Kitasatosporales</taxon>
        <taxon>Streptomycetaceae</taxon>
        <taxon>Streptomyces</taxon>
    </lineage>
</organism>
<dbReference type="InterPro" id="IPR044943">
    <property type="entry name" value="NOS_dom_1"/>
</dbReference>
<accession>A0A1E7K8J6</accession>
<evidence type="ECO:0000256" key="5">
    <source>
        <dbReference type="SAM" id="MobiDB-lite"/>
    </source>
</evidence>
<gene>
    <name evidence="7" type="ORF">AN217_23355</name>
</gene>
<dbReference type="InterPro" id="IPR050607">
    <property type="entry name" value="NOS"/>
</dbReference>
<protein>
    <submittedName>
        <fullName evidence="7">Nitric oxide synthase oxygenase</fullName>
    </submittedName>
</protein>
<evidence type="ECO:0000256" key="2">
    <source>
        <dbReference type="ARBA" id="ARBA00022723"/>
    </source>
</evidence>
<keyword evidence="1" id="KW-0349">Heme</keyword>
<dbReference type="PANTHER" id="PTHR43410">
    <property type="entry name" value="NITRIC OXIDE SYNTHASE OXYGENASE"/>
    <property type="match status" value="1"/>
</dbReference>
<dbReference type="GO" id="GO:0006809">
    <property type="term" value="P:nitric oxide biosynthetic process"/>
    <property type="evidence" value="ECO:0007669"/>
    <property type="project" value="InterPro"/>
</dbReference>
<keyword evidence="4" id="KW-0408">Iron</keyword>
<feature type="domain" description="Nitric oxide synthase (NOS)" evidence="6">
    <location>
        <begin position="95"/>
        <end position="102"/>
    </location>
</feature>
<evidence type="ECO:0000256" key="4">
    <source>
        <dbReference type="ARBA" id="ARBA00023004"/>
    </source>
</evidence>
<dbReference type="Gene3D" id="3.90.1230.10">
    <property type="entry name" value="Nitric Oxide Synthase, Chain A, domain 3"/>
    <property type="match status" value="1"/>
</dbReference>
<dbReference type="Pfam" id="PF02898">
    <property type="entry name" value="NO_synthase"/>
    <property type="match status" value="1"/>
</dbReference>
<dbReference type="InterPro" id="IPR044944">
    <property type="entry name" value="NOS_dom_3"/>
</dbReference>
<dbReference type="SUPFAM" id="SSF56512">
    <property type="entry name" value="Nitric oxide (NO) synthase oxygenase domain"/>
    <property type="match status" value="1"/>
</dbReference>
<dbReference type="RefSeq" id="WP_069992785.1">
    <property type="nucleotide sequence ID" value="NZ_LJGV01000022.1"/>
</dbReference>
<keyword evidence="2" id="KW-0479">Metal-binding</keyword>
<comment type="caution">
    <text evidence="7">The sequence shown here is derived from an EMBL/GenBank/DDBJ whole genome shotgun (WGS) entry which is preliminary data.</text>
</comment>
<evidence type="ECO:0000256" key="3">
    <source>
        <dbReference type="ARBA" id="ARBA00023002"/>
    </source>
</evidence>
<evidence type="ECO:0000256" key="1">
    <source>
        <dbReference type="ARBA" id="ARBA00022617"/>
    </source>
</evidence>
<evidence type="ECO:0000313" key="8">
    <source>
        <dbReference type="Proteomes" id="UP000175829"/>
    </source>
</evidence>
<feature type="region of interest" description="Disordered" evidence="5">
    <location>
        <begin position="11"/>
        <end position="31"/>
    </location>
</feature>
<feature type="region of interest" description="Disordered" evidence="5">
    <location>
        <begin position="395"/>
        <end position="438"/>
    </location>
</feature>
<dbReference type="InterPro" id="IPR036119">
    <property type="entry name" value="NOS_N_sf"/>
</dbReference>
<dbReference type="Gene3D" id="3.90.340.10">
    <property type="entry name" value="Nitric Oxide Synthase, Chain A, domain 1"/>
    <property type="match status" value="1"/>
</dbReference>
<dbReference type="EMBL" id="LJGV01000022">
    <property type="protein sequence ID" value="OEV00248.1"/>
    <property type="molecule type" value="Genomic_DNA"/>
</dbReference>
<reference evidence="7 8" key="1">
    <citation type="journal article" date="2016" name="Front. Microbiol.">
        <title>Comparative Genomics Analysis of Streptomyces Species Reveals Their Adaptation to the Marine Environment and Their Diversity at the Genomic Level.</title>
        <authorList>
            <person name="Tian X."/>
            <person name="Zhang Z."/>
            <person name="Yang T."/>
            <person name="Chen M."/>
            <person name="Li J."/>
            <person name="Chen F."/>
            <person name="Yang J."/>
            <person name="Li W."/>
            <person name="Zhang B."/>
            <person name="Zhang Z."/>
            <person name="Wu J."/>
            <person name="Zhang C."/>
            <person name="Long L."/>
            <person name="Xiao J."/>
        </authorList>
    </citation>
    <scope>NUCLEOTIDE SEQUENCE [LARGE SCALE GENOMIC DNA]</scope>
    <source>
        <strain evidence="7 8">SCSIO M10379</strain>
    </source>
</reference>
<evidence type="ECO:0000313" key="7">
    <source>
        <dbReference type="EMBL" id="OEV00248.1"/>
    </source>
</evidence>
<dbReference type="PANTHER" id="PTHR43410:SF1">
    <property type="entry name" value="NITRIC OXIDE SYNTHASE"/>
    <property type="match status" value="1"/>
</dbReference>
<dbReference type="Gene3D" id="3.90.440.10">
    <property type="entry name" value="Nitric Oxide Synthase,Heme Domain,Chain A domain 2"/>
    <property type="match status" value="1"/>
</dbReference>
<dbReference type="GO" id="GO:0004517">
    <property type="term" value="F:nitric-oxide synthase activity"/>
    <property type="evidence" value="ECO:0007669"/>
    <property type="project" value="InterPro"/>
</dbReference>
<sequence>MLSESLFRRAVERSTGVAPPAPEAPAASPGRDTARLLDEAERFVGLFHDEGEGQGGSATRRMADIRAEVDATGTYTHTQAELAFGARVAWRNSNRCIGRLYWRSLRVRDRRGTRDAADIAAESVKHLTEAGGGGRIRPTITVFAPDGPEAPGPRFHNEQLIRYAGYRQQDGTVLGDPMNTGLTELALRHGWPGGPGTRFDVLPLVIETPQDGIEVFELPPEAVLEVELSHPRYPWFAGLGLRWHAVPVISAMDLEIGGIRYPAAPFNGWYMGTEIGARNFGDTDRYDMLPVVAAKMALDTSSDTSLWRDRAMVELNVAVLHSFARADVKITDHHTEAKRFLTHVEREEEAGRSCPADWSWIVPPLSGSATLVFHRYYDEGDLRPNYLHRTCPVTQEQAPAPGGRADGPQRTPGPHPGPAPGADRHAADGPPRPGGITG</sequence>
<dbReference type="PATRIC" id="fig|943816.4.peg.4228"/>
<name>A0A1E7K8J6_9ACTN</name>
<dbReference type="InterPro" id="IPR044940">
    <property type="entry name" value="NOS_dom_2"/>
</dbReference>
<evidence type="ECO:0000259" key="6">
    <source>
        <dbReference type="PROSITE" id="PS60001"/>
    </source>
</evidence>
<dbReference type="InterPro" id="IPR004030">
    <property type="entry name" value="NOS_N"/>
</dbReference>
<keyword evidence="3" id="KW-0560">Oxidoreductase</keyword>
<dbReference type="AlphaFoldDB" id="A0A1E7K8J6"/>